<feature type="domain" description="Porin" evidence="12">
    <location>
        <begin position="12"/>
        <end position="334"/>
    </location>
</feature>
<evidence type="ECO:0000259" key="12">
    <source>
        <dbReference type="Pfam" id="PF13609"/>
    </source>
</evidence>
<keyword evidence="3" id="KW-0813">Transport</keyword>
<keyword evidence="4" id="KW-1134">Transmembrane beta strand</keyword>
<evidence type="ECO:0000256" key="11">
    <source>
        <dbReference type="SAM" id="SignalP"/>
    </source>
</evidence>
<accession>A0ABW0J972</accession>
<comment type="caution">
    <text evidence="13">The sequence shown here is derived from an EMBL/GenBank/DDBJ whole genome shotgun (WGS) entry which is preliminary data.</text>
</comment>
<keyword evidence="14" id="KW-1185">Reference proteome</keyword>
<evidence type="ECO:0000256" key="2">
    <source>
        <dbReference type="ARBA" id="ARBA00011233"/>
    </source>
</evidence>
<comment type="subcellular location">
    <subcellularLocation>
        <location evidence="1">Cell outer membrane</location>
        <topology evidence="1">Multi-pass membrane protein</topology>
    </subcellularLocation>
</comment>
<dbReference type="InterPro" id="IPR033900">
    <property type="entry name" value="Gram_neg_porin_domain"/>
</dbReference>
<evidence type="ECO:0000256" key="6">
    <source>
        <dbReference type="ARBA" id="ARBA00022729"/>
    </source>
</evidence>
<evidence type="ECO:0000256" key="3">
    <source>
        <dbReference type="ARBA" id="ARBA00022448"/>
    </source>
</evidence>
<keyword evidence="10" id="KW-0998">Cell outer membrane</keyword>
<reference evidence="14" key="1">
    <citation type="journal article" date="2019" name="Int. J. Syst. Evol. Microbiol.">
        <title>The Global Catalogue of Microorganisms (GCM) 10K type strain sequencing project: providing services to taxonomists for standard genome sequencing and annotation.</title>
        <authorList>
            <consortium name="The Broad Institute Genomics Platform"/>
            <consortium name="The Broad Institute Genome Sequencing Center for Infectious Disease"/>
            <person name="Wu L."/>
            <person name="Ma J."/>
        </authorList>
    </citation>
    <scope>NUCLEOTIDE SEQUENCE [LARGE SCALE GENOMIC DNA]</scope>
    <source>
        <strain evidence="14">CCUG 56042</strain>
    </source>
</reference>
<sequence>MRTRRYRNIVLAVALATIASAAAAQSSVTLYGTVDAGVLYQNRSVTGQGQQVQLATGGVNPSVWGLKGTEDLGGGMAATFALESYFASNNGTLMTSPGYQTQIFRRQSNVGLTTPYGTLTLGKMYSPAILAAIVTEPREFAENLSNLYTWAYNQLAAPGNALGAGTNPGNDVGVFIGNALQYSNTLGPVWFGAAYSFGGVPGSMRKGNEISLGVTYTGPVIASAAYQQVADSVSGENVSRLWSVGVAKSYGPVTGKLNYFDVIDRAIDGGDISHVTSISPGVTYQWSASNVAGLAGYYNRYRGGHNSTTRSLVLSNDFSLSKRTMLYAQVAYVDAGAVGTIDPLESLKTSIVAGGTEPGANTVLVNVGIVHHF</sequence>
<dbReference type="CDD" id="cd00342">
    <property type="entry name" value="gram_neg_porins"/>
    <property type="match status" value="1"/>
</dbReference>
<dbReference type="PANTHER" id="PTHR34501:SF9">
    <property type="entry name" value="MAJOR OUTER MEMBRANE PROTEIN P.IA"/>
    <property type="match status" value="1"/>
</dbReference>
<evidence type="ECO:0000256" key="4">
    <source>
        <dbReference type="ARBA" id="ARBA00022452"/>
    </source>
</evidence>
<keyword evidence="5" id="KW-0812">Transmembrane</keyword>
<dbReference type="Pfam" id="PF13609">
    <property type="entry name" value="Porin_4"/>
    <property type="match status" value="1"/>
</dbReference>
<keyword evidence="7" id="KW-0406">Ion transport</keyword>
<dbReference type="RefSeq" id="WP_377711609.1">
    <property type="nucleotide sequence ID" value="NZ_JBHSMP010000013.1"/>
</dbReference>
<dbReference type="Gene3D" id="2.40.160.10">
    <property type="entry name" value="Porin"/>
    <property type="match status" value="1"/>
</dbReference>
<dbReference type="SUPFAM" id="SSF56935">
    <property type="entry name" value="Porins"/>
    <property type="match status" value="1"/>
</dbReference>
<proteinExistence type="predicted"/>
<feature type="signal peptide" evidence="11">
    <location>
        <begin position="1"/>
        <end position="23"/>
    </location>
</feature>
<dbReference type="Proteomes" id="UP001596103">
    <property type="component" value="Unassembled WGS sequence"/>
</dbReference>
<name>A0ABW0J972_9BURK</name>
<dbReference type="InterPro" id="IPR023614">
    <property type="entry name" value="Porin_dom_sf"/>
</dbReference>
<evidence type="ECO:0000256" key="7">
    <source>
        <dbReference type="ARBA" id="ARBA00023065"/>
    </source>
</evidence>
<evidence type="ECO:0000256" key="10">
    <source>
        <dbReference type="ARBA" id="ARBA00023237"/>
    </source>
</evidence>
<evidence type="ECO:0000256" key="1">
    <source>
        <dbReference type="ARBA" id="ARBA00004571"/>
    </source>
</evidence>
<evidence type="ECO:0000256" key="8">
    <source>
        <dbReference type="ARBA" id="ARBA00023114"/>
    </source>
</evidence>
<evidence type="ECO:0000313" key="14">
    <source>
        <dbReference type="Proteomes" id="UP001596103"/>
    </source>
</evidence>
<gene>
    <name evidence="13" type="ORF">ACFPTO_12305</name>
</gene>
<dbReference type="EMBL" id="JBHSMP010000013">
    <property type="protein sequence ID" value="MFC5429574.1"/>
    <property type="molecule type" value="Genomic_DNA"/>
</dbReference>
<evidence type="ECO:0000256" key="5">
    <source>
        <dbReference type="ARBA" id="ARBA00022692"/>
    </source>
</evidence>
<dbReference type="InterPro" id="IPR050298">
    <property type="entry name" value="Gram-neg_bact_OMP"/>
</dbReference>
<keyword evidence="9" id="KW-0472">Membrane</keyword>
<keyword evidence="8" id="KW-0626">Porin</keyword>
<feature type="chain" id="PRO_5046242332" evidence="11">
    <location>
        <begin position="24"/>
        <end position="373"/>
    </location>
</feature>
<dbReference type="PANTHER" id="PTHR34501">
    <property type="entry name" value="PROTEIN YDDL-RELATED"/>
    <property type="match status" value="1"/>
</dbReference>
<evidence type="ECO:0000313" key="13">
    <source>
        <dbReference type="EMBL" id="MFC5429574.1"/>
    </source>
</evidence>
<keyword evidence="6 11" id="KW-0732">Signal</keyword>
<organism evidence="13 14">
    <name type="scientific">Paraburkholderia denitrificans</name>
    <dbReference type="NCBI Taxonomy" id="694025"/>
    <lineage>
        <taxon>Bacteria</taxon>
        <taxon>Pseudomonadati</taxon>
        <taxon>Pseudomonadota</taxon>
        <taxon>Betaproteobacteria</taxon>
        <taxon>Burkholderiales</taxon>
        <taxon>Burkholderiaceae</taxon>
        <taxon>Paraburkholderia</taxon>
    </lineage>
</organism>
<evidence type="ECO:0000256" key="9">
    <source>
        <dbReference type="ARBA" id="ARBA00023136"/>
    </source>
</evidence>
<protein>
    <submittedName>
        <fullName evidence="13">Porin</fullName>
    </submittedName>
</protein>
<comment type="subunit">
    <text evidence="2">Homotrimer.</text>
</comment>